<dbReference type="PANTHER" id="PTHR42756">
    <property type="entry name" value="TRANSCRIPTIONAL REGULATOR, MARR"/>
    <property type="match status" value="1"/>
</dbReference>
<evidence type="ECO:0000313" key="6">
    <source>
        <dbReference type="Proteomes" id="UP000257317"/>
    </source>
</evidence>
<keyword evidence="3" id="KW-0804">Transcription</keyword>
<reference evidence="6" key="1">
    <citation type="submission" date="2018-03" db="EMBL/GenBank/DDBJ databases">
        <title>New taxa in the Lactobacillus gasseri group.</title>
        <authorList>
            <person name="Tanizawa Y."/>
            <person name="Tohno M."/>
            <person name="Endo A."/>
            <person name="Arita M."/>
        </authorList>
    </citation>
    <scope>NUCLEOTIDE SEQUENCE [LARGE SCALE GENOMIC DNA]</scope>
    <source>
        <strain evidence="6">DSM 24759</strain>
    </source>
</reference>
<accession>A0A2Z6TD41</accession>
<keyword evidence="6" id="KW-1185">Reference proteome</keyword>
<evidence type="ECO:0000256" key="3">
    <source>
        <dbReference type="ARBA" id="ARBA00023163"/>
    </source>
</evidence>
<feature type="domain" description="HTH marR-type" evidence="4">
    <location>
        <begin position="6"/>
        <end position="138"/>
    </location>
</feature>
<evidence type="ECO:0000256" key="1">
    <source>
        <dbReference type="ARBA" id="ARBA00023015"/>
    </source>
</evidence>
<dbReference type="PROSITE" id="PS50995">
    <property type="entry name" value="HTH_MARR_2"/>
    <property type="match status" value="1"/>
</dbReference>
<dbReference type="InterPro" id="IPR036388">
    <property type="entry name" value="WH-like_DNA-bd_sf"/>
</dbReference>
<dbReference type="AlphaFoldDB" id="A0A2Z6TD41"/>
<dbReference type="Proteomes" id="UP000257317">
    <property type="component" value="Unassembled WGS sequence"/>
</dbReference>
<gene>
    <name evidence="5" type="primary">marR</name>
    <name evidence="5" type="ORF">LrDSM24759_07090</name>
</gene>
<keyword evidence="2" id="KW-0238">DNA-binding</keyword>
<proteinExistence type="predicted"/>
<dbReference type="GO" id="GO:0003700">
    <property type="term" value="F:DNA-binding transcription factor activity"/>
    <property type="evidence" value="ECO:0007669"/>
    <property type="project" value="InterPro"/>
</dbReference>
<dbReference type="SMART" id="SM00347">
    <property type="entry name" value="HTH_MARR"/>
    <property type="match status" value="1"/>
</dbReference>
<keyword evidence="1" id="KW-0805">Transcription regulation</keyword>
<dbReference type="Gene3D" id="1.10.10.10">
    <property type="entry name" value="Winged helix-like DNA-binding domain superfamily/Winged helix DNA-binding domain"/>
    <property type="match status" value="1"/>
</dbReference>
<evidence type="ECO:0000256" key="2">
    <source>
        <dbReference type="ARBA" id="ARBA00023125"/>
    </source>
</evidence>
<dbReference type="InterPro" id="IPR036390">
    <property type="entry name" value="WH_DNA-bd_sf"/>
</dbReference>
<evidence type="ECO:0000313" key="5">
    <source>
        <dbReference type="EMBL" id="GBG04795.1"/>
    </source>
</evidence>
<dbReference type="Pfam" id="PF01047">
    <property type="entry name" value="MarR"/>
    <property type="match status" value="1"/>
</dbReference>
<dbReference type="PANTHER" id="PTHR42756:SF1">
    <property type="entry name" value="TRANSCRIPTIONAL REPRESSOR OF EMRAB OPERON"/>
    <property type="match status" value="1"/>
</dbReference>
<dbReference type="EMBL" id="BFBY01000004">
    <property type="protein sequence ID" value="GBG04795.1"/>
    <property type="molecule type" value="Genomic_DNA"/>
</dbReference>
<dbReference type="RefSeq" id="WP_245953334.1">
    <property type="nucleotide sequence ID" value="NZ_BFBY01000004.1"/>
</dbReference>
<name>A0A2Z6TD41_9LACO</name>
<sequence length="140" mass="16216">METNNPNNISEYLHLAEVAQEKFVHDKLQRLGLNIQQARLIKYIADHPGTIQKDVATYLNRQTATMTNMLKGMEKKGYLSRRIPTDNERQKQIFIEPKGEKLVESIKEIFASLEQKVTQLIPQAEQADFIKNLHRIIDSL</sequence>
<evidence type="ECO:0000259" key="4">
    <source>
        <dbReference type="PROSITE" id="PS50995"/>
    </source>
</evidence>
<protein>
    <submittedName>
        <fullName evidence="5">MarR family transcriptional regulator</fullName>
    </submittedName>
</protein>
<comment type="caution">
    <text evidence="5">The sequence shown here is derived from an EMBL/GenBank/DDBJ whole genome shotgun (WGS) entry which is preliminary data.</text>
</comment>
<dbReference type="GO" id="GO:0003677">
    <property type="term" value="F:DNA binding"/>
    <property type="evidence" value="ECO:0007669"/>
    <property type="project" value="UniProtKB-KW"/>
</dbReference>
<dbReference type="SUPFAM" id="SSF46785">
    <property type="entry name" value="Winged helix' DNA-binding domain"/>
    <property type="match status" value="1"/>
</dbReference>
<dbReference type="InterPro" id="IPR000835">
    <property type="entry name" value="HTH_MarR-typ"/>
</dbReference>
<organism evidence="5 6">
    <name type="scientific">Lactobacillus rodentium</name>
    <dbReference type="NCBI Taxonomy" id="947835"/>
    <lineage>
        <taxon>Bacteria</taxon>
        <taxon>Bacillati</taxon>
        <taxon>Bacillota</taxon>
        <taxon>Bacilli</taxon>
        <taxon>Lactobacillales</taxon>
        <taxon>Lactobacillaceae</taxon>
        <taxon>Lactobacillus</taxon>
    </lineage>
</organism>